<name>A0A0N4TYP9_BRUPA</name>
<protein>
    <submittedName>
        <fullName evidence="10">Pre-mRNA-processing factor 39</fullName>
    </submittedName>
</protein>
<evidence type="ECO:0000256" key="5">
    <source>
        <dbReference type="ARBA" id="ARBA00023242"/>
    </source>
</evidence>
<reference evidence="10" key="1">
    <citation type="submission" date="2017-02" db="UniProtKB">
        <authorList>
            <consortium name="WormBaseParasite"/>
        </authorList>
    </citation>
    <scope>IDENTIFICATION</scope>
</reference>
<sequence length="831" mass="96550">MGRGRSRSESSSKSRSRSRSRSPNSGHRGRSHSRRRGRTRSRSHHHDRIGKENYFSRSRSSDRETTDLLKLCWKPLKDDSRNFDAWTHLLQYIEQLDETKAAREAYDDFFKRYPYCYGYWRKYAEFERRHKHYDRCTEVYERGVTAIPLSVDLWLHYIAFIKEIVQHQENAVQKTRIIYDHAIEACGMEFRSDKLWDEYINWELSNGETVRAGALFDQILSIPTLLYSNHFDKYKTFVNSNEPDRVVSQDEYSEIFAKVEADLHNVVDGDLFLLEDCVDDSPPDYIPENGEEPPKKIFTRRKHCEEALRVLRAEILERRSKKYLLNEQEVSRRWAFEENIKRPYFHVKPLERAQLRNWRAYLDFEIECGDITRIIILFERCLIACALYEEMWIKYARYVESIGESSRARSIFRRATEVHLPRKPNVHLAYSAFEEKNGNNHSKCDICDIRTGDLFFRSFIHVVNFDDKLKYYHRQQTTFTHGAPLVRQLDGKYGDFEKANSILANFDHRYPGYAVIALRRIGIERRFAIRQAGDRLVIRLIHDSRTPRKLSAFYALKLARFHAKTRNDRKLAEKIIRDAINRDKSNPQLYLALVDLAYTAPVFNERSVIEALNEVLESDQLSDEDKLRFSQRKLDFLEDLGTDVEALQKHLEYHTQLQKSIENVAVSNKRAADVRGSGKLDPSTFSVPLDKKMRTAACYTAYPTHQQQQYYAAAPSTDNGESDKRSLISRTTPEDRRVVQLLLKHAVLRIMCAIQSHSIGITVVGAAYGTIAAPPTAATAAATAAAVATVGQQQPQLSNTTQYYYPGQQQPPTIVQPVPVLTTIQPNYVQQ</sequence>
<keyword evidence="4" id="KW-0508">mRNA splicing</keyword>
<dbReference type="Pfam" id="PF23240">
    <property type="entry name" value="HAT_PRP39_N"/>
    <property type="match status" value="1"/>
</dbReference>
<feature type="region of interest" description="Disordered" evidence="7">
    <location>
        <begin position="711"/>
        <end position="731"/>
    </location>
</feature>
<comment type="similarity">
    <text evidence="6">Belongs to the PRP39 family.</text>
</comment>
<evidence type="ECO:0000256" key="4">
    <source>
        <dbReference type="ARBA" id="ARBA00023187"/>
    </source>
</evidence>
<dbReference type="GO" id="GO:0000243">
    <property type="term" value="C:commitment complex"/>
    <property type="evidence" value="ECO:0007669"/>
    <property type="project" value="TreeGrafter"/>
</dbReference>
<evidence type="ECO:0000256" key="6">
    <source>
        <dbReference type="ARBA" id="ARBA00038019"/>
    </source>
</evidence>
<evidence type="ECO:0000256" key="2">
    <source>
        <dbReference type="ARBA" id="ARBA00022664"/>
    </source>
</evidence>
<dbReference type="InterPro" id="IPR011990">
    <property type="entry name" value="TPR-like_helical_dom_sf"/>
</dbReference>
<feature type="region of interest" description="Disordered" evidence="7">
    <location>
        <begin position="1"/>
        <end position="58"/>
    </location>
</feature>
<dbReference type="GO" id="GO:0071004">
    <property type="term" value="C:U2-type prespliceosome"/>
    <property type="evidence" value="ECO:0007669"/>
    <property type="project" value="TreeGrafter"/>
</dbReference>
<dbReference type="SMART" id="SM00386">
    <property type="entry name" value="HAT"/>
    <property type="match status" value="6"/>
</dbReference>
<reference evidence="8 9" key="2">
    <citation type="submission" date="2018-11" db="EMBL/GenBank/DDBJ databases">
        <authorList>
            <consortium name="Pathogen Informatics"/>
        </authorList>
    </citation>
    <scope>NUCLEOTIDE SEQUENCE [LARGE SCALE GENOMIC DNA]</scope>
</reference>
<dbReference type="AlphaFoldDB" id="A0A0N4TYP9"/>
<dbReference type="STRING" id="6280.A0A0N4TYP9"/>
<dbReference type="InterPro" id="IPR059164">
    <property type="entry name" value="HAT_PRP39_C"/>
</dbReference>
<feature type="compositionally biased region" description="Basic and acidic residues" evidence="7">
    <location>
        <begin position="1"/>
        <end position="12"/>
    </location>
</feature>
<dbReference type="GO" id="GO:0000395">
    <property type="term" value="P:mRNA 5'-splice site recognition"/>
    <property type="evidence" value="ECO:0007669"/>
    <property type="project" value="TreeGrafter"/>
</dbReference>
<feature type="compositionally biased region" description="Basic and acidic residues" evidence="7">
    <location>
        <begin position="721"/>
        <end position="731"/>
    </location>
</feature>
<keyword evidence="3" id="KW-0677">Repeat</keyword>
<evidence type="ECO:0000256" key="1">
    <source>
        <dbReference type="ARBA" id="ARBA00004123"/>
    </source>
</evidence>
<dbReference type="GO" id="GO:0005685">
    <property type="term" value="C:U1 snRNP"/>
    <property type="evidence" value="ECO:0007669"/>
    <property type="project" value="TreeGrafter"/>
</dbReference>
<keyword evidence="5" id="KW-0539">Nucleus</keyword>
<dbReference type="InterPro" id="IPR003107">
    <property type="entry name" value="HAT"/>
</dbReference>
<organism evidence="10">
    <name type="scientific">Brugia pahangi</name>
    <name type="common">Filarial nematode worm</name>
    <dbReference type="NCBI Taxonomy" id="6280"/>
    <lineage>
        <taxon>Eukaryota</taxon>
        <taxon>Metazoa</taxon>
        <taxon>Ecdysozoa</taxon>
        <taxon>Nematoda</taxon>
        <taxon>Chromadorea</taxon>
        <taxon>Rhabditida</taxon>
        <taxon>Spirurina</taxon>
        <taxon>Spiruromorpha</taxon>
        <taxon>Filarioidea</taxon>
        <taxon>Onchocercidae</taxon>
        <taxon>Brugia</taxon>
    </lineage>
</organism>
<evidence type="ECO:0000313" key="8">
    <source>
        <dbReference type="EMBL" id="VDN95263.1"/>
    </source>
</evidence>
<dbReference type="PANTHER" id="PTHR17204:SF5">
    <property type="entry name" value="PRE-MRNA-PROCESSING FACTOR 39"/>
    <property type="match status" value="1"/>
</dbReference>
<dbReference type="Pfam" id="PF23241">
    <property type="entry name" value="HAT_PRP39_C"/>
    <property type="match status" value="1"/>
</dbReference>
<evidence type="ECO:0000256" key="7">
    <source>
        <dbReference type="SAM" id="MobiDB-lite"/>
    </source>
</evidence>
<feature type="compositionally biased region" description="Basic residues" evidence="7">
    <location>
        <begin position="27"/>
        <end position="48"/>
    </location>
</feature>
<dbReference type="EMBL" id="UZAD01013512">
    <property type="protein sequence ID" value="VDN95263.1"/>
    <property type="molecule type" value="Genomic_DNA"/>
</dbReference>
<dbReference type="FunFam" id="1.25.40.10:FF:000091">
    <property type="entry name" value="Pre-mRNA-processing factor 39"/>
    <property type="match status" value="1"/>
</dbReference>
<evidence type="ECO:0000313" key="9">
    <source>
        <dbReference type="Proteomes" id="UP000278627"/>
    </source>
</evidence>
<keyword evidence="2" id="KW-0507">mRNA processing</keyword>
<dbReference type="GO" id="GO:0030627">
    <property type="term" value="F:pre-mRNA 5'-splice site binding"/>
    <property type="evidence" value="ECO:0007669"/>
    <property type="project" value="TreeGrafter"/>
</dbReference>
<dbReference type="PANTHER" id="PTHR17204">
    <property type="entry name" value="PRE-MRNA PROCESSING PROTEIN PRP39-RELATED"/>
    <property type="match status" value="1"/>
</dbReference>
<keyword evidence="9" id="KW-1185">Reference proteome</keyword>
<accession>A0A0N4TYP9</accession>
<dbReference type="SUPFAM" id="SSF48452">
    <property type="entry name" value="TPR-like"/>
    <property type="match status" value="3"/>
</dbReference>
<comment type="subcellular location">
    <subcellularLocation>
        <location evidence="1">Nucleus</location>
    </subcellularLocation>
</comment>
<proteinExistence type="inferred from homology"/>
<dbReference type="Gene3D" id="1.25.40.10">
    <property type="entry name" value="Tetratricopeptide repeat domain"/>
    <property type="match status" value="3"/>
</dbReference>
<gene>
    <name evidence="8" type="ORF">BPAG_LOCUS14078</name>
</gene>
<evidence type="ECO:0000256" key="3">
    <source>
        <dbReference type="ARBA" id="ARBA00022737"/>
    </source>
</evidence>
<dbReference type="WBParaSite" id="BPAG_0001415001-mRNA-1">
    <property type="protein sequence ID" value="BPAG_0001415001-mRNA-1"/>
    <property type="gene ID" value="BPAG_0001415001"/>
</dbReference>
<evidence type="ECO:0000313" key="10">
    <source>
        <dbReference type="WBParaSite" id="BPAG_0001415001-mRNA-1"/>
    </source>
</evidence>
<dbReference type="Proteomes" id="UP000278627">
    <property type="component" value="Unassembled WGS sequence"/>
</dbReference>